<protein>
    <submittedName>
        <fullName evidence="2">Uncharacterized protein</fullName>
    </submittedName>
</protein>
<comment type="caution">
    <text evidence="2">The sequence shown here is derived from an EMBL/GenBank/DDBJ whole genome shotgun (WGS) entry which is preliminary data.</text>
</comment>
<organism evidence="2 3">
    <name type="scientific">Kipferlia bialata</name>
    <dbReference type="NCBI Taxonomy" id="797122"/>
    <lineage>
        <taxon>Eukaryota</taxon>
        <taxon>Metamonada</taxon>
        <taxon>Carpediemonas-like organisms</taxon>
        <taxon>Kipferlia</taxon>
    </lineage>
</organism>
<reference evidence="2 3" key="1">
    <citation type="journal article" date="2018" name="PLoS ONE">
        <title>The draft genome of Kipferlia bialata reveals reductive genome evolution in fornicate parasites.</title>
        <authorList>
            <person name="Tanifuji G."/>
            <person name="Takabayashi S."/>
            <person name="Kume K."/>
            <person name="Takagi M."/>
            <person name="Nakayama T."/>
            <person name="Kamikawa R."/>
            <person name="Inagaki Y."/>
            <person name="Hashimoto T."/>
        </authorList>
    </citation>
    <scope>NUCLEOTIDE SEQUENCE [LARGE SCALE GENOMIC DNA]</scope>
    <source>
        <strain evidence="2">NY0173</strain>
    </source>
</reference>
<evidence type="ECO:0000313" key="3">
    <source>
        <dbReference type="Proteomes" id="UP000265618"/>
    </source>
</evidence>
<feature type="non-terminal residue" evidence="2">
    <location>
        <position position="1"/>
    </location>
</feature>
<keyword evidence="1" id="KW-0472">Membrane</keyword>
<keyword evidence="3" id="KW-1185">Reference proteome</keyword>
<name>A0A9K3D917_9EUKA</name>
<keyword evidence="1" id="KW-0812">Transmembrane</keyword>
<feature type="transmembrane region" description="Helical" evidence="1">
    <location>
        <begin position="21"/>
        <end position="48"/>
    </location>
</feature>
<proteinExistence type="predicted"/>
<accession>A0A9K3D917</accession>
<keyword evidence="1" id="KW-1133">Transmembrane helix</keyword>
<dbReference type="AlphaFoldDB" id="A0A9K3D917"/>
<dbReference type="Proteomes" id="UP000265618">
    <property type="component" value="Unassembled WGS sequence"/>
</dbReference>
<gene>
    <name evidence="2" type="ORF">KIPB_012125</name>
</gene>
<sequence length="207" mass="23061">EGGEKYQTPKQRVKKHFRCTPCGCGCCCRWCGNVCLALVLLVLVVMGVNKFADWIVYMQLPVGVSVFASNYALATEAPTGRKALPLPSIHSNVLLNLRYRGDDVPEGYIRLFKVTASHPDIPEPVKLRYWDYNDLTVFKPSSEGLWSVTVHSGYRLAHNPYTDDFEDWTANSIDHDVESVTVEVTVLPLTSMEVSPPATTLPTVTDL</sequence>
<feature type="non-terminal residue" evidence="2">
    <location>
        <position position="207"/>
    </location>
</feature>
<evidence type="ECO:0000256" key="1">
    <source>
        <dbReference type="SAM" id="Phobius"/>
    </source>
</evidence>
<evidence type="ECO:0000313" key="2">
    <source>
        <dbReference type="EMBL" id="GIQ89614.1"/>
    </source>
</evidence>
<dbReference type="EMBL" id="BDIP01005236">
    <property type="protein sequence ID" value="GIQ89614.1"/>
    <property type="molecule type" value="Genomic_DNA"/>
</dbReference>